<dbReference type="Pfam" id="PF17109">
    <property type="entry name" value="Goodbye"/>
    <property type="match status" value="1"/>
</dbReference>
<feature type="domain" description="Nephrocystin 3-like N-terminal" evidence="3">
    <location>
        <begin position="288"/>
        <end position="458"/>
    </location>
</feature>
<evidence type="ECO:0008006" key="6">
    <source>
        <dbReference type="Google" id="ProtNLM"/>
    </source>
</evidence>
<accession>A0AAD4LMN3</accession>
<name>A0AAD4LMN3_9AGAM</name>
<dbReference type="PANTHER" id="PTHR10039">
    <property type="entry name" value="AMELOGENIN"/>
    <property type="match status" value="1"/>
</dbReference>
<dbReference type="Gene3D" id="3.40.50.300">
    <property type="entry name" value="P-loop containing nucleotide triphosphate hydrolases"/>
    <property type="match status" value="1"/>
</dbReference>
<evidence type="ECO:0000313" key="5">
    <source>
        <dbReference type="Proteomes" id="UP001201163"/>
    </source>
</evidence>
<dbReference type="SUPFAM" id="SSF52540">
    <property type="entry name" value="P-loop containing nucleoside triphosphate hydrolases"/>
    <property type="match status" value="1"/>
</dbReference>
<dbReference type="InterPro" id="IPR027417">
    <property type="entry name" value="P-loop_NTPase"/>
</dbReference>
<evidence type="ECO:0000259" key="3">
    <source>
        <dbReference type="Pfam" id="PF24883"/>
    </source>
</evidence>
<keyword evidence="5" id="KW-1185">Reference proteome</keyword>
<reference evidence="4" key="1">
    <citation type="submission" date="2022-01" db="EMBL/GenBank/DDBJ databases">
        <title>Comparative genomics reveals a dynamic genome evolution in the ectomycorrhizal milk-cap (Lactarius) mushrooms.</title>
        <authorList>
            <consortium name="DOE Joint Genome Institute"/>
            <person name="Lebreton A."/>
            <person name="Tang N."/>
            <person name="Kuo A."/>
            <person name="LaButti K."/>
            <person name="Drula E."/>
            <person name="Barry K."/>
            <person name="Clum A."/>
            <person name="Lipzen A."/>
            <person name="Mousain D."/>
            <person name="Ng V."/>
            <person name="Wang R."/>
            <person name="Wang X."/>
            <person name="Dai Y."/>
            <person name="Henrissat B."/>
            <person name="Grigoriev I.V."/>
            <person name="Guerin-Laguette A."/>
            <person name="Yu F."/>
            <person name="Martin F.M."/>
        </authorList>
    </citation>
    <scope>NUCLEOTIDE SEQUENCE</scope>
    <source>
        <strain evidence="4">QP</strain>
    </source>
</reference>
<dbReference type="EMBL" id="JAKELL010000016">
    <property type="protein sequence ID" value="KAH8994000.1"/>
    <property type="molecule type" value="Genomic_DNA"/>
</dbReference>
<dbReference type="InterPro" id="IPR056884">
    <property type="entry name" value="NPHP3-like_N"/>
</dbReference>
<evidence type="ECO:0000313" key="4">
    <source>
        <dbReference type="EMBL" id="KAH8994000.1"/>
    </source>
</evidence>
<dbReference type="Pfam" id="PF24883">
    <property type="entry name" value="NPHP3_N"/>
    <property type="match status" value="1"/>
</dbReference>
<comment type="caution">
    <text evidence="4">The sequence shown here is derived from an EMBL/GenBank/DDBJ whole genome shotgun (WGS) entry which is preliminary data.</text>
</comment>
<protein>
    <recommendedName>
        <fullName evidence="6">NACHT domain-containing protein</fullName>
    </recommendedName>
</protein>
<gene>
    <name evidence="4" type="ORF">EDB92DRAFT_1852164</name>
</gene>
<proteinExistence type="predicted"/>
<feature type="domain" description="Fungal STAND N-terminal Goodbye" evidence="2">
    <location>
        <begin position="17"/>
        <end position="143"/>
    </location>
</feature>
<evidence type="ECO:0000259" key="2">
    <source>
        <dbReference type="Pfam" id="PF17109"/>
    </source>
</evidence>
<keyword evidence="1" id="KW-0677">Repeat</keyword>
<dbReference type="PANTHER" id="PTHR10039:SF16">
    <property type="entry name" value="GPI INOSITOL-DEACYLASE"/>
    <property type="match status" value="1"/>
</dbReference>
<evidence type="ECO:0000256" key="1">
    <source>
        <dbReference type="ARBA" id="ARBA00022737"/>
    </source>
</evidence>
<dbReference type="InterPro" id="IPR031350">
    <property type="entry name" value="Goodbye_dom"/>
</dbReference>
<dbReference type="AlphaFoldDB" id="A0AAD4LMN3"/>
<sequence>MSLDPLSESNIRLRSLFETALKEYEKKAGTILLDNPLTIKLQNCNSAEAINDVLQEQVQAFQKFRGNDGKFAKWLKRTVHVLHTLSTSSVLGEGVGLPFPPAKAIFAGIGILLAAIKDVGASYDALVDLFESTENFLRRLDVYTKIPPTTAMTEIIVKILVELLSTLALATHQVKQGRFKNFGMKLLGENETEVVLQRLDRLNHEEARTTAAETLGVVYELVKNMKVVMDGGKTSSEDIRQALVLMQQIASNMNKSQRDQLHDKSRQWLSPADPSSNYNIACKAHHDGTATWFIQGTTFRKWEVTGSLLWIHGRPGSGKSILCSSIIRQVTRLCDAGLASMAYFYFDFKDTAKQDARAALLSLLIQFCNQSDPCSDVLGRLFSTHSSGGMQPNDDALMKCLRDMLALPRSGPTYIILDALDECPKSVGTPSPRESVLELVGWLTKLGHPNLRVCVTSRPEADIRADLQPLASHSVSLHEQSGQQEDINDYIVSFTNTDTYMRKWKPEIKELVIERLTQGVDGM</sequence>
<organism evidence="4 5">
    <name type="scientific">Lactarius akahatsu</name>
    <dbReference type="NCBI Taxonomy" id="416441"/>
    <lineage>
        <taxon>Eukaryota</taxon>
        <taxon>Fungi</taxon>
        <taxon>Dikarya</taxon>
        <taxon>Basidiomycota</taxon>
        <taxon>Agaricomycotina</taxon>
        <taxon>Agaricomycetes</taxon>
        <taxon>Russulales</taxon>
        <taxon>Russulaceae</taxon>
        <taxon>Lactarius</taxon>
    </lineage>
</organism>
<dbReference type="Proteomes" id="UP001201163">
    <property type="component" value="Unassembled WGS sequence"/>
</dbReference>